<feature type="transmembrane region" description="Helical" evidence="1">
    <location>
        <begin position="53"/>
        <end position="74"/>
    </location>
</feature>
<feature type="transmembrane region" description="Helical" evidence="1">
    <location>
        <begin position="131"/>
        <end position="150"/>
    </location>
</feature>
<reference evidence="2" key="1">
    <citation type="submission" date="2021-01" db="EMBL/GenBank/DDBJ databases">
        <title>Whole genome shotgun sequence of Acrocarpospora phusangensis NBRC 108782.</title>
        <authorList>
            <person name="Komaki H."/>
            <person name="Tamura T."/>
        </authorList>
    </citation>
    <scope>NUCLEOTIDE SEQUENCE</scope>
    <source>
        <strain evidence="2">NBRC 108782</strain>
    </source>
</reference>
<organism evidence="2 3">
    <name type="scientific">Acrocarpospora phusangensis</name>
    <dbReference type="NCBI Taxonomy" id="1070424"/>
    <lineage>
        <taxon>Bacteria</taxon>
        <taxon>Bacillati</taxon>
        <taxon>Actinomycetota</taxon>
        <taxon>Actinomycetes</taxon>
        <taxon>Streptosporangiales</taxon>
        <taxon>Streptosporangiaceae</taxon>
        <taxon>Acrocarpospora</taxon>
    </lineage>
</organism>
<feature type="transmembrane region" description="Helical" evidence="1">
    <location>
        <begin position="162"/>
        <end position="183"/>
    </location>
</feature>
<evidence type="ECO:0008006" key="4">
    <source>
        <dbReference type="Google" id="ProtNLM"/>
    </source>
</evidence>
<dbReference type="EMBL" id="BOOA01000143">
    <property type="protein sequence ID" value="GIH29630.1"/>
    <property type="molecule type" value="Genomic_DNA"/>
</dbReference>
<dbReference type="Proteomes" id="UP000640052">
    <property type="component" value="Unassembled WGS sequence"/>
</dbReference>
<accession>A0A919UVQ6</accession>
<keyword evidence="1" id="KW-1133">Transmembrane helix</keyword>
<keyword evidence="1" id="KW-0472">Membrane</keyword>
<evidence type="ECO:0000313" key="2">
    <source>
        <dbReference type="EMBL" id="GIH29630.1"/>
    </source>
</evidence>
<feature type="transmembrane region" description="Helical" evidence="1">
    <location>
        <begin position="86"/>
        <end position="111"/>
    </location>
</feature>
<dbReference type="AlphaFoldDB" id="A0A919UVQ6"/>
<evidence type="ECO:0000256" key="1">
    <source>
        <dbReference type="SAM" id="Phobius"/>
    </source>
</evidence>
<proteinExistence type="predicted"/>
<name>A0A919UVQ6_9ACTN</name>
<comment type="caution">
    <text evidence="2">The sequence shown here is derived from an EMBL/GenBank/DDBJ whole genome shotgun (WGS) entry which is preliminary data.</text>
</comment>
<protein>
    <recommendedName>
        <fullName evidence="4">DUF4386 domain-containing protein</fullName>
    </recommendedName>
</protein>
<feature type="transmembrane region" description="Helical" evidence="1">
    <location>
        <begin position="189"/>
        <end position="212"/>
    </location>
</feature>
<evidence type="ECO:0000313" key="3">
    <source>
        <dbReference type="Proteomes" id="UP000640052"/>
    </source>
</evidence>
<keyword evidence="3" id="KW-1185">Reference proteome</keyword>
<gene>
    <name evidence="2" type="ORF">Aph01nite_79400</name>
</gene>
<sequence length="245" mass="25424">MAFTRICGLAAIGFAVLLLSNGAILAPAGMPVVGAEPAEVRAFFSAKGGIVELASVSLPMIWVLLTLFGAGAVVTLRRSERDRGEAWSLVGFAGLVLQNATFAVIAAIRLALAATTTHDPGTAVLWAMHDALFTLNGTSLVLALVGLSIAGRRCGLIRPWHARLGLLAAALLATSATLTPLVIDHTGPLGLIALTGWLMWVAWIATYGLVLIRRPPAGNRHLPAGDVREGHAAAEVSATPHEGAR</sequence>
<keyword evidence="1" id="KW-0812">Transmembrane</keyword>